<feature type="domain" description="Glutamine amidotransferase" evidence="2">
    <location>
        <begin position="48"/>
        <end position="222"/>
    </location>
</feature>
<dbReference type="EnsemblPlants" id="TraesCS4A02G284400.1">
    <property type="protein sequence ID" value="TraesCS4A02G284400.1"/>
    <property type="gene ID" value="TraesCS4A02G284400"/>
</dbReference>
<dbReference type="STRING" id="4565.A0A3B6I0C4"/>
<evidence type="ECO:0000256" key="1">
    <source>
        <dbReference type="ARBA" id="ARBA00011083"/>
    </source>
</evidence>
<keyword evidence="4" id="KW-1185">Reference proteome</keyword>
<protein>
    <recommendedName>
        <fullName evidence="2">Glutamine amidotransferase domain-containing protein</fullName>
    </recommendedName>
</protein>
<dbReference type="Gramene" id="TraesSYM4A03G02171430.1">
    <property type="protein sequence ID" value="TraesSYM4A03G02171430.1"/>
    <property type="gene ID" value="TraesSYM4A03G02171430"/>
</dbReference>
<dbReference type="PANTHER" id="PTHR42695">
    <property type="entry name" value="GLUTAMINE AMIDOTRANSFERASE YLR126C-RELATED"/>
    <property type="match status" value="1"/>
</dbReference>
<dbReference type="SUPFAM" id="SSF52317">
    <property type="entry name" value="Class I glutamine amidotransferase-like"/>
    <property type="match status" value="1"/>
</dbReference>
<dbReference type="GO" id="GO:0005829">
    <property type="term" value="C:cytosol"/>
    <property type="evidence" value="ECO:0000318"/>
    <property type="project" value="GO_Central"/>
</dbReference>
<dbReference type="Gene3D" id="3.40.50.880">
    <property type="match status" value="1"/>
</dbReference>
<dbReference type="KEGG" id="taes:123087255"/>
<dbReference type="Gramene" id="TraesKAR4A01G0362270.1">
    <property type="protein sequence ID" value="cds.TraesKAR4A01G0362270.1"/>
    <property type="gene ID" value="TraesKAR4A01G0362270"/>
</dbReference>
<proteinExistence type="inferred from homology"/>
<sequence>MGMGPLENAAAVVEGGVAAPVVPVVTAAAAGGGSYALLQCGEDSAYVRDAYGGYFEVFRALLAEDGERWQVYRAVRGELPSEEDAAGLDGFVISGSCSDAHGDEPWILALVDLIRRQLAAGKRVLGVCFGHQILCRALGGKTGRSCKGWDIGVSCIHPTAAAARLFAPLKMPVHLPIIEFHQDEVWELPPHAEVLARSDKTGVEMFRLGDRAMGVQGHPEYSKDILMSIADRLLRQNLLLDCQVDVAKASFDVRQPDKEFWKKVCRGFLKGRLQPQQQKQQPPQQHKLQL</sequence>
<dbReference type="InterPro" id="IPR029062">
    <property type="entry name" value="Class_I_gatase-like"/>
</dbReference>
<dbReference type="Gramene" id="TraesLDM4A03G02142370.1">
    <property type="protein sequence ID" value="TraesLDM4A03G02142370.1"/>
    <property type="gene ID" value="TraesLDM4A03G02142370"/>
</dbReference>
<dbReference type="Gramene" id="TraesSTA4A03G02140390.1">
    <property type="protein sequence ID" value="TraesSTA4A03G02140390.1"/>
    <property type="gene ID" value="TraesSTA4A03G02140390"/>
</dbReference>
<dbReference type="Gramene" id="TraesWEE_scaffold_121542_01G000100.1">
    <property type="protein sequence ID" value="TraesWEE_scaffold_121542_01G000100.1"/>
    <property type="gene ID" value="TraesWEE_scaffold_121542_01G000100"/>
</dbReference>
<organism evidence="3">
    <name type="scientific">Triticum aestivum</name>
    <name type="common">Wheat</name>
    <dbReference type="NCBI Taxonomy" id="4565"/>
    <lineage>
        <taxon>Eukaryota</taxon>
        <taxon>Viridiplantae</taxon>
        <taxon>Streptophyta</taxon>
        <taxon>Embryophyta</taxon>
        <taxon>Tracheophyta</taxon>
        <taxon>Spermatophyta</taxon>
        <taxon>Magnoliopsida</taxon>
        <taxon>Liliopsida</taxon>
        <taxon>Poales</taxon>
        <taxon>Poaceae</taxon>
        <taxon>BOP clade</taxon>
        <taxon>Pooideae</taxon>
        <taxon>Triticodae</taxon>
        <taxon>Triticeae</taxon>
        <taxon>Triticinae</taxon>
        <taxon>Triticum</taxon>
    </lineage>
</organism>
<dbReference type="RefSeq" id="XP_044365155.1">
    <property type="nucleotide sequence ID" value="XM_044509220.1"/>
</dbReference>
<dbReference type="CDD" id="cd01741">
    <property type="entry name" value="GATase1_1"/>
    <property type="match status" value="1"/>
</dbReference>
<dbReference type="SMR" id="A0A3B6I0C4"/>
<evidence type="ECO:0000313" key="3">
    <source>
        <dbReference type="EnsemblPlants" id="TraesCS4A02G284400.1"/>
    </source>
</evidence>
<dbReference type="Gramene" id="TraesCAD_scaffold_109861_01G000200.1">
    <property type="protein sequence ID" value="TraesCAD_scaffold_109861_01G000200.1"/>
    <property type="gene ID" value="TraesCAD_scaffold_109861_01G000200"/>
</dbReference>
<reference evidence="3" key="1">
    <citation type="submission" date="2018-08" db="EMBL/GenBank/DDBJ databases">
        <authorList>
            <person name="Rossello M."/>
        </authorList>
    </citation>
    <scope>NUCLEOTIDE SEQUENCE [LARGE SCALE GENOMIC DNA]</scope>
    <source>
        <strain evidence="3">cv. Chinese Spring</strain>
    </source>
</reference>
<dbReference type="OrthoDB" id="92161at2759"/>
<dbReference type="Proteomes" id="UP000019116">
    <property type="component" value="Chromosome 4A"/>
</dbReference>
<gene>
    <name evidence="3" type="primary">LOC123087255</name>
</gene>
<dbReference type="Gramene" id="TraesCLE_scaffold_013472_01G000300.1">
    <property type="protein sequence ID" value="TraesCLE_scaffold_013472_01G000300.1"/>
    <property type="gene ID" value="TraesCLE_scaffold_013472_01G000300"/>
</dbReference>
<evidence type="ECO:0000259" key="2">
    <source>
        <dbReference type="Pfam" id="PF00117"/>
    </source>
</evidence>
<dbReference type="Gramene" id="TraesJAG4A03G02144860.1">
    <property type="protein sequence ID" value="TraesJAG4A03G02144860.1"/>
    <property type="gene ID" value="TraesJAG4A03G02144860"/>
</dbReference>
<name>A0A3B6I0C4_WHEAT</name>
<accession>A0A3B6I0C4</accession>
<evidence type="ECO:0000313" key="4">
    <source>
        <dbReference type="Proteomes" id="UP000019116"/>
    </source>
</evidence>
<dbReference type="Gramene" id="TraesLAC4A03G02097020.1">
    <property type="protein sequence ID" value="TraesLAC4A03G02097020.1"/>
    <property type="gene ID" value="TraesLAC4A03G02097020"/>
</dbReference>
<dbReference type="Gramene" id="TraesMAC4A03G02142640.1">
    <property type="protein sequence ID" value="TraesMAC4A03G02142640.1"/>
    <property type="gene ID" value="TraesMAC4A03G02142640"/>
</dbReference>
<dbReference type="InterPro" id="IPR017926">
    <property type="entry name" value="GATASE"/>
</dbReference>
<dbReference type="Gramene" id="TraesCS4A02G284400.1">
    <property type="protein sequence ID" value="TraesCS4A02G284400.1"/>
    <property type="gene ID" value="TraesCS4A02G284400"/>
</dbReference>
<dbReference type="Gramene" id="TraesPARA_EIv1.0_1238120.1">
    <property type="protein sequence ID" value="TraesPARA_EIv1.0_1238120.1.CDS"/>
    <property type="gene ID" value="TraesPARA_EIv1.0_1238120"/>
</dbReference>
<reference evidence="3" key="2">
    <citation type="submission" date="2018-10" db="UniProtKB">
        <authorList>
            <consortium name="EnsemblPlants"/>
        </authorList>
    </citation>
    <scope>IDENTIFICATION</scope>
</reference>
<dbReference type="Gramene" id="TraesRN4A0100751600.1">
    <property type="protein sequence ID" value="TraesRN4A0100751600.1"/>
    <property type="gene ID" value="TraesRN4A0100751600"/>
</dbReference>
<dbReference type="Gramene" id="TraesJUL4A03G02162900.1">
    <property type="protein sequence ID" value="TraesJUL4A03G02162900.1"/>
    <property type="gene ID" value="TraesJUL4A03G02162900"/>
</dbReference>
<dbReference type="PANTHER" id="PTHR42695:SF13">
    <property type="entry name" value="GLUTAMINE AMIDOTRANSFERASE CLASS-I FAMILY PROTEIN, EXPRESSED"/>
    <property type="match status" value="1"/>
</dbReference>
<dbReference type="GeneID" id="123087255"/>
<dbReference type="Gramene" id="TraesROB_scaffold_012940_01G000300.1">
    <property type="protein sequence ID" value="TraesROB_scaffold_012940_01G000300.1"/>
    <property type="gene ID" value="TraesROB_scaffold_012940_01G000300"/>
</dbReference>
<dbReference type="FunFam" id="3.40.50.880:FF:000079">
    <property type="entry name" value="Gamma-glutamyl peptidase 1"/>
    <property type="match status" value="1"/>
</dbReference>
<dbReference type="PROSITE" id="PS51273">
    <property type="entry name" value="GATASE_TYPE_1"/>
    <property type="match status" value="1"/>
</dbReference>
<comment type="similarity">
    <text evidence="1">Belongs to the peptidase C26 family.</text>
</comment>
<dbReference type="Gramene" id="TraesNOR4A03G02165930.1">
    <property type="protein sequence ID" value="TraesNOR4A03G02165930.1"/>
    <property type="gene ID" value="TraesNOR4A03G02165930"/>
</dbReference>
<dbReference type="InterPro" id="IPR044992">
    <property type="entry name" value="ChyE-like"/>
</dbReference>
<dbReference type="AlphaFoldDB" id="A0A3B6I0C4"/>
<dbReference type="Gramene" id="TraesCS4A03G0730100.1">
    <property type="protein sequence ID" value="TraesCS4A03G0730100.1.CDS"/>
    <property type="gene ID" value="TraesCS4A03G0730100"/>
</dbReference>
<dbReference type="Pfam" id="PF00117">
    <property type="entry name" value="GATase"/>
    <property type="match status" value="1"/>
</dbReference>
<dbReference type="PaxDb" id="4565-Traes_4AL_B616E1A74.1"/>
<dbReference type="Gramene" id="TraesARI4A03G02181340.1">
    <property type="protein sequence ID" value="TraesARI4A03G02181340.1"/>
    <property type="gene ID" value="TraesARI4A03G02181340"/>
</dbReference>